<evidence type="ECO:0000256" key="2">
    <source>
        <dbReference type="ARBA" id="ARBA00005885"/>
    </source>
</evidence>
<feature type="compositionally biased region" description="Basic and acidic residues" evidence="6">
    <location>
        <begin position="75"/>
        <end position="86"/>
    </location>
</feature>
<sequence length="156" mass="17324">MPHNHKFQSSASVGETSKLRRANSTNAGMSGIPKATAAKRVGGRIEKQQREELGINRLRKNSTFKAAPLPSFYNQKDHPSKPETKRIPITRPKSPLLGQQSKFISNGESSNLENKEHKASKTISICAKETTNKILESSRKVVNLPKQKMKGVFWSA</sequence>
<protein>
    <recommendedName>
        <fullName evidence="7">TPX2 C-terminal domain-containing protein</fullName>
    </recommendedName>
</protein>
<feature type="domain" description="TPX2 C-terminal" evidence="7">
    <location>
        <begin position="38"/>
        <end position="84"/>
    </location>
</feature>
<proteinExistence type="inferred from homology"/>
<dbReference type="PANTHER" id="PTHR46372">
    <property type="entry name" value="PROTEIN WVD2-LIKE 3"/>
    <property type="match status" value="1"/>
</dbReference>
<evidence type="ECO:0000256" key="1">
    <source>
        <dbReference type="ARBA" id="ARBA00004245"/>
    </source>
</evidence>
<dbReference type="GO" id="GO:0008017">
    <property type="term" value="F:microtubule binding"/>
    <property type="evidence" value="ECO:0007669"/>
    <property type="project" value="InterPro"/>
</dbReference>
<accession>A0AAN7DXT7</accession>
<gene>
    <name evidence="8" type="ORF">RGQ29_007284</name>
</gene>
<evidence type="ECO:0000259" key="7">
    <source>
        <dbReference type="Pfam" id="PF06886"/>
    </source>
</evidence>
<dbReference type="InterPro" id="IPR027329">
    <property type="entry name" value="TPX2_C"/>
</dbReference>
<evidence type="ECO:0000256" key="4">
    <source>
        <dbReference type="ARBA" id="ARBA00022701"/>
    </source>
</evidence>
<reference evidence="8 9" key="1">
    <citation type="journal article" date="2023" name="G3 (Bethesda)">
        <title>A haplotype-resolved chromosome-scale genome for Quercus rubra L. provides insights into the genetics of adaptive traits for red oak species.</title>
        <authorList>
            <person name="Kapoor B."/>
            <person name="Jenkins J."/>
            <person name="Schmutz J."/>
            <person name="Zhebentyayeva T."/>
            <person name="Kuelheim C."/>
            <person name="Coggeshall M."/>
            <person name="Heim C."/>
            <person name="Lasky J.R."/>
            <person name="Leites L."/>
            <person name="Islam-Faridi N."/>
            <person name="Romero-Severson J."/>
            <person name="DeLeo V.L."/>
            <person name="Lucas S.M."/>
            <person name="Lazic D."/>
            <person name="Gailing O."/>
            <person name="Carlson J."/>
            <person name="Staton M."/>
        </authorList>
    </citation>
    <scope>NUCLEOTIDE SEQUENCE [LARGE SCALE GENOMIC DNA]</scope>
    <source>
        <strain evidence="8">Pseudo-F2</strain>
    </source>
</reference>
<dbReference type="PANTHER" id="PTHR46372:SF2">
    <property type="entry name" value="PROTEIN WVD2-LIKE 3"/>
    <property type="match status" value="1"/>
</dbReference>
<comment type="caution">
    <text evidence="8">The sequence shown here is derived from an EMBL/GenBank/DDBJ whole genome shotgun (WGS) entry which is preliminary data.</text>
</comment>
<evidence type="ECO:0000256" key="3">
    <source>
        <dbReference type="ARBA" id="ARBA00022490"/>
    </source>
</evidence>
<feature type="region of interest" description="Disordered" evidence="6">
    <location>
        <begin position="1"/>
        <end position="51"/>
    </location>
</feature>
<name>A0AAN7DXT7_QUERU</name>
<evidence type="ECO:0000313" key="9">
    <source>
        <dbReference type="Proteomes" id="UP001324115"/>
    </source>
</evidence>
<dbReference type="Pfam" id="PF06886">
    <property type="entry name" value="TPX2"/>
    <property type="match status" value="1"/>
</dbReference>
<evidence type="ECO:0000313" key="8">
    <source>
        <dbReference type="EMBL" id="KAK4557462.1"/>
    </source>
</evidence>
<keyword evidence="3" id="KW-0963">Cytoplasm</keyword>
<dbReference type="GO" id="GO:0005874">
    <property type="term" value="C:microtubule"/>
    <property type="evidence" value="ECO:0007669"/>
    <property type="project" value="UniProtKB-KW"/>
</dbReference>
<keyword evidence="4" id="KW-0493">Microtubule</keyword>
<comment type="similarity">
    <text evidence="2">Belongs to the TPX2 family.</text>
</comment>
<feature type="region of interest" description="Disordered" evidence="6">
    <location>
        <begin position="66"/>
        <end position="101"/>
    </location>
</feature>
<dbReference type="EMBL" id="JAXUIC010000012">
    <property type="protein sequence ID" value="KAK4557462.1"/>
    <property type="molecule type" value="Genomic_DNA"/>
</dbReference>
<evidence type="ECO:0000256" key="5">
    <source>
        <dbReference type="ARBA" id="ARBA00023212"/>
    </source>
</evidence>
<dbReference type="GO" id="GO:0000226">
    <property type="term" value="P:microtubule cytoskeleton organization"/>
    <property type="evidence" value="ECO:0007669"/>
    <property type="project" value="InterPro"/>
</dbReference>
<keyword evidence="9" id="KW-1185">Reference proteome</keyword>
<comment type="subcellular location">
    <subcellularLocation>
        <location evidence="1">Cytoplasm</location>
        <location evidence="1">Cytoskeleton</location>
    </subcellularLocation>
</comment>
<organism evidence="8 9">
    <name type="scientific">Quercus rubra</name>
    <name type="common">Northern red oak</name>
    <name type="synonym">Quercus borealis</name>
    <dbReference type="NCBI Taxonomy" id="3512"/>
    <lineage>
        <taxon>Eukaryota</taxon>
        <taxon>Viridiplantae</taxon>
        <taxon>Streptophyta</taxon>
        <taxon>Embryophyta</taxon>
        <taxon>Tracheophyta</taxon>
        <taxon>Spermatophyta</taxon>
        <taxon>Magnoliopsida</taxon>
        <taxon>eudicotyledons</taxon>
        <taxon>Gunneridae</taxon>
        <taxon>Pentapetalae</taxon>
        <taxon>rosids</taxon>
        <taxon>fabids</taxon>
        <taxon>Fagales</taxon>
        <taxon>Fagaceae</taxon>
        <taxon>Quercus</taxon>
    </lineage>
</organism>
<dbReference type="AlphaFoldDB" id="A0AAN7DXT7"/>
<dbReference type="InterPro" id="IPR044806">
    <property type="entry name" value="WVD2/WDL1-4"/>
</dbReference>
<keyword evidence="5" id="KW-0206">Cytoskeleton</keyword>
<dbReference type="Proteomes" id="UP001324115">
    <property type="component" value="Unassembled WGS sequence"/>
</dbReference>
<evidence type="ECO:0000256" key="6">
    <source>
        <dbReference type="SAM" id="MobiDB-lite"/>
    </source>
</evidence>